<dbReference type="InterPro" id="IPR022627">
    <property type="entry name" value="DUF3502"/>
</dbReference>
<organism evidence="3 4">
    <name type="scientific">Actinacidiphila guanduensis</name>
    <dbReference type="NCBI Taxonomy" id="310781"/>
    <lineage>
        <taxon>Bacteria</taxon>
        <taxon>Bacillati</taxon>
        <taxon>Actinomycetota</taxon>
        <taxon>Actinomycetes</taxon>
        <taxon>Kitasatosporales</taxon>
        <taxon>Streptomycetaceae</taxon>
        <taxon>Actinacidiphila</taxon>
    </lineage>
</organism>
<sequence length="497" mass="53609">MSLTPSPLTRRSVLAAGAAGAASTALAACSGSSAKGPGGTVDLTYQYMSFAAQPDQALVQKAVNARLKALGATFTVTLQPVLDYTEKMTLNMSAGNVADLVFTASWTNDFFKNAGSGNFLALDDLLPKHAPRLYASMPKAIWQGARVGGRIYGAINQQRFPKLWGTSVRRDLAEKYDLDVASLTGYEQLEPFFAKVKAGESDVICWATDNATTGTAFYPEIHGWDPIATQYGLAVKYDDTSRKVFNVYATDEYRAAAELLYSWRQKGYTTKDPLSASDRAAKQHAGSIAALSTQAPPTNPQLETYPTIGKSFVATPLLNTDGVSSTLTAVNRDTAHPQECVEFLELVNTDKALYNLLCFGIEGKHYVLKDGVATFPAGTDAKSDRYNPDLDWMYGDQFNAYYRTADDAKAKRWEVEAALNKSAATSVALGFSLDTSKLRTQVATVTAALTQYQQQVAIGLVKPSEGIPKLLKQLDRAGIGTLLSAAQDQMDAWAKGA</sequence>
<dbReference type="GO" id="GO:0035556">
    <property type="term" value="P:intracellular signal transduction"/>
    <property type="evidence" value="ECO:0007669"/>
    <property type="project" value="InterPro"/>
</dbReference>
<gene>
    <name evidence="3" type="ORF">SAMN05216259_11912</name>
</gene>
<dbReference type="OrthoDB" id="3225049at2"/>
<evidence type="ECO:0000256" key="1">
    <source>
        <dbReference type="SAM" id="SignalP"/>
    </source>
</evidence>
<dbReference type="Pfam" id="PF12010">
    <property type="entry name" value="DUF3502"/>
    <property type="match status" value="1"/>
</dbReference>
<proteinExistence type="predicted"/>
<evidence type="ECO:0000313" key="3">
    <source>
        <dbReference type="EMBL" id="SDP17736.1"/>
    </source>
</evidence>
<accession>A0A1H0QLX5</accession>
<dbReference type="PROSITE" id="PS50008">
    <property type="entry name" value="PIPLC_Y_DOMAIN"/>
    <property type="match status" value="1"/>
</dbReference>
<evidence type="ECO:0000313" key="4">
    <source>
        <dbReference type="Proteomes" id="UP000199341"/>
    </source>
</evidence>
<dbReference type="RefSeq" id="WP_093787847.1">
    <property type="nucleotide sequence ID" value="NZ_FNIE01000019.1"/>
</dbReference>
<dbReference type="STRING" id="310781.SAMN05216259_11912"/>
<dbReference type="SUPFAM" id="SSF53850">
    <property type="entry name" value="Periplasmic binding protein-like II"/>
    <property type="match status" value="1"/>
</dbReference>
<dbReference type="InterPro" id="IPR006311">
    <property type="entry name" value="TAT_signal"/>
</dbReference>
<dbReference type="AlphaFoldDB" id="A0A1H0QLX5"/>
<name>A0A1H0QLX5_9ACTN</name>
<keyword evidence="4" id="KW-1185">Reference proteome</keyword>
<dbReference type="Proteomes" id="UP000199341">
    <property type="component" value="Unassembled WGS sequence"/>
</dbReference>
<reference evidence="3 4" key="1">
    <citation type="submission" date="2016-10" db="EMBL/GenBank/DDBJ databases">
        <authorList>
            <person name="de Groot N.N."/>
        </authorList>
    </citation>
    <scope>NUCLEOTIDE SEQUENCE [LARGE SCALE GENOMIC DNA]</scope>
    <source>
        <strain evidence="3 4">CGMCC 4.2022</strain>
    </source>
</reference>
<feature type="domain" description="PI-PLC Y-box" evidence="2">
    <location>
        <begin position="375"/>
        <end position="439"/>
    </location>
</feature>
<keyword evidence="1" id="KW-0732">Signal</keyword>
<feature type="chain" id="PRO_5011787736" evidence="1">
    <location>
        <begin position="28"/>
        <end position="497"/>
    </location>
</feature>
<dbReference type="InterPro" id="IPR001711">
    <property type="entry name" value="PLipase_C_Pinositol-sp_Y"/>
</dbReference>
<dbReference type="PROSITE" id="PS51318">
    <property type="entry name" value="TAT"/>
    <property type="match status" value="1"/>
</dbReference>
<protein>
    <submittedName>
        <fullName evidence="3">Carbohydrate ABC transporter substrate-binding protein, CUT1 family</fullName>
    </submittedName>
</protein>
<evidence type="ECO:0000259" key="2">
    <source>
        <dbReference type="PROSITE" id="PS50008"/>
    </source>
</evidence>
<dbReference type="Gene3D" id="3.40.190.10">
    <property type="entry name" value="Periplasmic binding protein-like II"/>
    <property type="match status" value="2"/>
</dbReference>
<dbReference type="GO" id="GO:0006629">
    <property type="term" value="P:lipid metabolic process"/>
    <property type="evidence" value="ECO:0007669"/>
    <property type="project" value="InterPro"/>
</dbReference>
<dbReference type="GO" id="GO:0004435">
    <property type="term" value="F:phosphatidylinositol-4,5-bisphosphate phospholipase C activity"/>
    <property type="evidence" value="ECO:0007669"/>
    <property type="project" value="InterPro"/>
</dbReference>
<dbReference type="EMBL" id="FNIE01000019">
    <property type="protein sequence ID" value="SDP17736.1"/>
    <property type="molecule type" value="Genomic_DNA"/>
</dbReference>
<feature type="signal peptide" evidence="1">
    <location>
        <begin position="1"/>
        <end position="27"/>
    </location>
</feature>